<dbReference type="Gene3D" id="1.10.630.10">
    <property type="entry name" value="Cytochrome P450"/>
    <property type="match status" value="1"/>
</dbReference>
<evidence type="ECO:0000313" key="2">
    <source>
        <dbReference type="Proteomes" id="UP000002527"/>
    </source>
</evidence>
<protein>
    <submittedName>
        <fullName evidence="1">Cytochrome p450(Meg)</fullName>
    </submittedName>
</protein>
<dbReference type="GO" id="GO:0005506">
    <property type="term" value="F:iron ion binding"/>
    <property type="evidence" value="ECO:0007669"/>
    <property type="project" value="InterPro"/>
</dbReference>
<dbReference type="GO" id="GO:0004497">
    <property type="term" value="F:monooxygenase activity"/>
    <property type="evidence" value="ECO:0007669"/>
    <property type="project" value="InterPro"/>
</dbReference>
<dbReference type="HOGENOM" id="CLU_2491168_0_0_9"/>
<dbReference type="EMBL" id="AE017194">
    <property type="protein sequence ID" value="AAS42162.1"/>
    <property type="molecule type" value="Genomic_DNA"/>
</dbReference>
<dbReference type="KEGG" id="bca:BCE_3252"/>
<dbReference type="GO" id="GO:0020037">
    <property type="term" value="F:heme binding"/>
    <property type="evidence" value="ECO:0007669"/>
    <property type="project" value="InterPro"/>
</dbReference>
<dbReference type="GO" id="GO:0016705">
    <property type="term" value="F:oxidoreductase activity, acting on paired donors, with incorporation or reduction of molecular oxygen"/>
    <property type="evidence" value="ECO:0007669"/>
    <property type="project" value="InterPro"/>
</dbReference>
<reference evidence="1 2" key="1">
    <citation type="journal article" date="2004" name="Nucleic Acids Res.">
        <title>The genome sequence of Bacillus cereus ATCC 10987 reveals metabolic adaptations and a large plasmid related to Bacillus anthracis pXO1.</title>
        <authorList>
            <person name="Rasko D.A."/>
            <person name="Ravel J."/>
            <person name="Okstad O.A."/>
            <person name="Helgason E."/>
            <person name="Cer R.Z."/>
            <person name="Jiang L."/>
            <person name="Shores K.A."/>
            <person name="Fouts D.E."/>
            <person name="Tourasse N.J."/>
            <person name="Angiuoli S.V."/>
            <person name="Kolonay J."/>
            <person name="Nelson W.C."/>
            <person name="Kolsto A.-B."/>
            <person name="Fraser C.M."/>
            <person name="Read T.D."/>
        </authorList>
    </citation>
    <scope>NUCLEOTIDE SEQUENCE [LARGE SCALE GENOMIC DNA]</scope>
    <source>
        <strain evidence="2">ATCC 10987 / NRS 248</strain>
    </source>
</reference>
<dbReference type="Proteomes" id="UP000002527">
    <property type="component" value="Chromosome"/>
</dbReference>
<sequence length="86" mass="10471">MKTTYESIVMIPTNKRIEKKDLENPFEPFVWYKEMREKEPICFNHQADMWNVFLYDDVKIALEDKEHFSNIMSEKKKTHFQKVLLG</sequence>
<gene>
    <name evidence="1" type="ordered locus">BCE_3252</name>
</gene>
<dbReference type="AlphaFoldDB" id="Q735A0"/>
<organism evidence="1 2">
    <name type="scientific">Bacillus cereus (strain ATCC 10987 / NRS 248)</name>
    <dbReference type="NCBI Taxonomy" id="222523"/>
    <lineage>
        <taxon>Bacteria</taxon>
        <taxon>Bacillati</taxon>
        <taxon>Bacillota</taxon>
        <taxon>Bacilli</taxon>
        <taxon>Bacillales</taxon>
        <taxon>Bacillaceae</taxon>
        <taxon>Bacillus</taxon>
        <taxon>Bacillus cereus group</taxon>
    </lineage>
</organism>
<evidence type="ECO:0000313" key="1">
    <source>
        <dbReference type="EMBL" id="AAS42162.1"/>
    </source>
</evidence>
<proteinExistence type="predicted"/>
<name>Q735A0_BACC1</name>
<dbReference type="InterPro" id="IPR036396">
    <property type="entry name" value="Cyt_P450_sf"/>
</dbReference>
<accession>Q735A0</accession>